<sequence>MKQAVTKSEKHRTVPKRSREKSRVRSSKCSVDSLQKMGLNMGFKFYTGVDAIGSRGGLWAAWDDSVNVCVIKKSMRFLLLKILDAINGDWFLFLMYGPPVLREREAFWKLMIEEVSQLSGPVMLIGDYNQVLNHGEKWSRSGQCIQGLGWLQDFVDKCGLFDIPSFGVNFTWSNNRNAEFVTFEKLDRAMGNSLWNQIFTSASLSILPIQRSDHSPIILDTHWQKPKRRRTFRFEEGWIGCEDVRQVTRKVWEIPVVGSVTFRMVQKQKILLRHLANWHRLSFGFLKGEIEDRRRQLAHIQSQLNRGLNSEDRFLWLEQDAGVRQELDGLLEKEELYWAQRSKQRWLEVGDRNTKFFHRSATIRSRRNKIVALIDTAGSIVTNSDRIEEMFLEHFLELFKCKGSSEGIGCGSSVQQLRGGSEVGVDPDLLKMVKSRLTEEQCQELDRPFTAEENGFVPSRIISDNIMIAHEILEFIRKKRTGKKAFFALKLDMNKAYDRVNWDFLLSLLRVMGFSRKWVGWIRQCITTVSFSILVNGQRSKSFVPTCGIRQGDPLSPYLFILVAQALSDGLAEFAANNVCRGVAVQKQY</sequence>
<feature type="domain" description="Reverse transcriptase" evidence="2">
    <location>
        <begin position="419"/>
        <end position="589"/>
    </location>
</feature>
<dbReference type="SUPFAM" id="SSF56672">
    <property type="entry name" value="DNA/RNA polymerases"/>
    <property type="match status" value="1"/>
</dbReference>
<dbReference type="InterPro" id="IPR043502">
    <property type="entry name" value="DNA/RNA_pol_sf"/>
</dbReference>
<dbReference type="PANTHER" id="PTHR46890:SF48">
    <property type="entry name" value="RNA-DIRECTED DNA POLYMERASE"/>
    <property type="match status" value="1"/>
</dbReference>
<dbReference type="Gene3D" id="3.60.10.10">
    <property type="entry name" value="Endonuclease/exonuclease/phosphatase"/>
    <property type="match status" value="1"/>
</dbReference>
<feature type="region of interest" description="Disordered" evidence="1">
    <location>
        <begin position="1"/>
        <end position="22"/>
    </location>
</feature>
<name>A0A834H896_RHOSS</name>
<organism evidence="3 4">
    <name type="scientific">Rhododendron simsii</name>
    <name type="common">Sims's rhododendron</name>
    <dbReference type="NCBI Taxonomy" id="118357"/>
    <lineage>
        <taxon>Eukaryota</taxon>
        <taxon>Viridiplantae</taxon>
        <taxon>Streptophyta</taxon>
        <taxon>Embryophyta</taxon>
        <taxon>Tracheophyta</taxon>
        <taxon>Spermatophyta</taxon>
        <taxon>Magnoliopsida</taxon>
        <taxon>eudicotyledons</taxon>
        <taxon>Gunneridae</taxon>
        <taxon>Pentapetalae</taxon>
        <taxon>asterids</taxon>
        <taxon>Ericales</taxon>
        <taxon>Ericaceae</taxon>
        <taxon>Ericoideae</taxon>
        <taxon>Rhodoreae</taxon>
        <taxon>Rhododendron</taxon>
    </lineage>
</organism>
<dbReference type="PROSITE" id="PS50878">
    <property type="entry name" value="RT_POL"/>
    <property type="match status" value="1"/>
</dbReference>
<evidence type="ECO:0000313" key="3">
    <source>
        <dbReference type="EMBL" id="KAF7149437.1"/>
    </source>
</evidence>
<dbReference type="AlphaFoldDB" id="A0A834H896"/>
<dbReference type="EMBL" id="WJXA01000003">
    <property type="protein sequence ID" value="KAF7149437.1"/>
    <property type="molecule type" value="Genomic_DNA"/>
</dbReference>
<keyword evidence="4" id="KW-1185">Reference proteome</keyword>
<evidence type="ECO:0000256" key="1">
    <source>
        <dbReference type="SAM" id="MobiDB-lite"/>
    </source>
</evidence>
<dbReference type="InterPro" id="IPR036691">
    <property type="entry name" value="Endo/exonu/phosph_ase_sf"/>
</dbReference>
<dbReference type="InterPro" id="IPR052343">
    <property type="entry name" value="Retrotransposon-Effector_Assoc"/>
</dbReference>
<dbReference type="PANTHER" id="PTHR46890">
    <property type="entry name" value="NON-LTR RETROLELEMENT REVERSE TRANSCRIPTASE-LIKE PROTEIN-RELATED"/>
    <property type="match status" value="1"/>
</dbReference>
<dbReference type="InterPro" id="IPR000477">
    <property type="entry name" value="RT_dom"/>
</dbReference>
<dbReference type="OrthoDB" id="1718620at2759"/>
<proteinExistence type="predicted"/>
<dbReference type="Proteomes" id="UP000626092">
    <property type="component" value="Unassembled WGS sequence"/>
</dbReference>
<evidence type="ECO:0000259" key="2">
    <source>
        <dbReference type="PROSITE" id="PS50878"/>
    </source>
</evidence>
<protein>
    <recommendedName>
        <fullName evidence="2">Reverse transcriptase domain-containing protein</fullName>
    </recommendedName>
</protein>
<dbReference type="SUPFAM" id="SSF56219">
    <property type="entry name" value="DNase I-like"/>
    <property type="match status" value="1"/>
</dbReference>
<reference evidence="3" key="1">
    <citation type="submission" date="2019-11" db="EMBL/GenBank/DDBJ databases">
        <authorList>
            <person name="Liu Y."/>
            <person name="Hou J."/>
            <person name="Li T.-Q."/>
            <person name="Guan C.-H."/>
            <person name="Wu X."/>
            <person name="Wu H.-Z."/>
            <person name="Ling F."/>
            <person name="Zhang R."/>
            <person name="Shi X.-G."/>
            <person name="Ren J.-P."/>
            <person name="Chen E.-F."/>
            <person name="Sun J.-M."/>
        </authorList>
    </citation>
    <scope>NUCLEOTIDE SEQUENCE</scope>
    <source>
        <strain evidence="3">Adult_tree_wgs_1</strain>
        <tissue evidence="3">Leaves</tissue>
    </source>
</reference>
<comment type="caution">
    <text evidence="3">The sequence shown here is derived from an EMBL/GenBank/DDBJ whole genome shotgun (WGS) entry which is preliminary data.</text>
</comment>
<evidence type="ECO:0000313" key="4">
    <source>
        <dbReference type="Proteomes" id="UP000626092"/>
    </source>
</evidence>
<accession>A0A834H896</accession>
<feature type="compositionally biased region" description="Basic residues" evidence="1">
    <location>
        <begin position="13"/>
        <end position="22"/>
    </location>
</feature>
<gene>
    <name evidence="3" type="ORF">RHSIM_Rhsim03G0125100</name>
</gene>
<dbReference type="Pfam" id="PF00078">
    <property type="entry name" value="RVT_1"/>
    <property type="match status" value="1"/>
</dbReference>